<dbReference type="GO" id="GO:0050660">
    <property type="term" value="F:flavin adenine dinucleotide binding"/>
    <property type="evidence" value="ECO:0007669"/>
    <property type="project" value="InterPro"/>
</dbReference>
<dbReference type="SUPFAM" id="SSF56645">
    <property type="entry name" value="Acyl-CoA dehydrogenase NM domain-like"/>
    <property type="match status" value="1"/>
</dbReference>
<dbReference type="Pfam" id="PF00441">
    <property type="entry name" value="Acyl-CoA_dh_1"/>
    <property type="match status" value="1"/>
</dbReference>
<dbReference type="InterPro" id="IPR036250">
    <property type="entry name" value="AcylCo_DH-like_C"/>
</dbReference>
<dbReference type="EMBL" id="MVIE01000004">
    <property type="protein sequence ID" value="ORB45397.1"/>
    <property type="molecule type" value="Genomic_DNA"/>
</dbReference>
<evidence type="ECO:0000259" key="6">
    <source>
        <dbReference type="Pfam" id="PF00441"/>
    </source>
</evidence>
<keyword evidence="4" id="KW-0274">FAD</keyword>
<dbReference type="InterPro" id="IPR009075">
    <property type="entry name" value="AcylCo_DH/oxidase_C"/>
</dbReference>
<comment type="similarity">
    <text evidence="2">Belongs to the acyl-CoA dehydrogenase family.</text>
</comment>
<dbReference type="Gene3D" id="1.10.540.10">
    <property type="entry name" value="Acyl-CoA dehydrogenase/oxidase, N-terminal domain"/>
    <property type="match status" value="1"/>
</dbReference>
<evidence type="ECO:0000256" key="1">
    <source>
        <dbReference type="ARBA" id="ARBA00001974"/>
    </source>
</evidence>
<dbReference type="InterPro" id="IPR013786">
    <property type="entry name" value="AcylCoA_DH/ox_N"/>
</dbReference>
<reference evidence="8 9" key="1">
    <citation type="submission" date="2017-02" db="EMBL/GenBank/DDBJ databases">
        <title>The new phylogeny of genus Mycobacterium.</title>
        <authorList>
            <person name="Tortoli E."/>
            <person name="Trovato A."/>
            <person name="Cirillo D.M."/>
        </authorList>
    </citation>
    <scope>NUCLEOTIDE SEQUENCE [LARGE SCALE GENOMIC DNA]</scope>
    <source>
        <strain evidence="8 9">DSM 45000</strain>
    </source>
</reference>
<sequence length="340" mass="34871">MEMSASQEQLELAAAAAEFCAEYGALSGLRERADAPSAVEPKVWHAAAELGFLGLSAPEHVGGQGLRLEDHALVFRELGKSLLPGPFVAGVVAAELACQGGDAQLGARFVDGSTRAGVVNAVGAGVDASRLTGAVQLVDAADAEWAVVGGESGIGLIRVADLADVAWVSCIDPGSRIAGAHAAAVPVLYWAASASHPALHIARVLAAAQLAGIAERALAITAEHAKTRIQFGRPIGVNQAVKHRCADMAVAADAALQQTLFAAVTVSEGHPDAELQTRAAKFIAGRAAIENSASAIHLHGGMGFTYEHDIHLYLERAHVLNQLFGSGAAQLGPILALPQP</sequence>
<dbReference type="GO" id="GO:0003995">
    <property type="term" value="F:acyl-CoA dehydrogenase activity"/>
    <property type="evidence" value="ECO:0007669"/>
    <property type="project" value="TreeGrafter"/>
</dbReference>
<evidence type="ECO:0008006" key="10">
    <source>
        <dbReference type="Google" id="ProtNLM"/>
    </source>
</evidence>
<dbReference type="Pfam" id="PF02771">
    <property type="entry name" value="Acyl-CoA_dh_N"/>
    <property type="match status" value="1"/>
</dbReference>
<dbReference type="RefSeq" id="WP_083169329.1">
    <property type="nucleotide sequence ID" value="NZ_AP022619.1"/>
</dbReference>
<dbReference type="InterPro" id="IPR009100">
    <property type="entry name" value="AcylCoA_DH/oxidase_NM_dom_sf"/>
</dbReference>
<feature type="domain" description="Acyl-CoA dehydrogenase/oxidase N-terminal" evidence="7">
    <location>
        <begin position="6"/>
        <end position="95"/>
    </location>
</feature>
<organism evidence="8 9">
    <name type="scientific">Mycobacterium paraseoulense</name>
    <dbReference type="NCBI Taxonomy" id="590652"/>
    <lineage>
        <taxon>Bacteria</taxon>
        <taxon>Bacillati</taxon>
        <taxon>Actinomycetota</taxon>
        <taxon>Actinomycetes</taxon>
        <taxon>Mycobacteriales</taxon>
        <taxon>Mycobacteriaceae</taxon>
        <taxon>Mycobacterium</taxon>
    </lineage>
</organism>
<accession>A0A1X0IFS1</accession>
<dbReference type="STRING" id="590652.BST39_03990"/>
<protein>
    <recommendedName>
        <fullName evidence="10">Acyl-CoA dehydrogenase</fullName>
    </recommendedName>
</protein>
<evidence type="ECO:0000256" key="3">
    <source>
        <dbReference type="ARBA" id="ARBA00022630"/>
    </source>
</evidence>
<dbReference type="PANTHER" id="PTHR43884">
    <property type="entry name" value="ACYL-COA DEHYDROGENASE"/>
    <property type="match status" value="1"/>
</dbReference>
<evidence type="ECO:0000256" key="5">
    <source>
        <dbReference type="ARBA" id="ARBA00023002"/>
    </source>
</evidence>
<evidence type="ECO:0000259" key="7">
    <source>
        <dbReference type="Pfam" id="PF02771"/>
    </source>
</evidence>
<dbReference type="PANTHER" id="PTHR43884:SF20">
    <property type="entry name" value="ACYL-COA DEHYDROGENASE FADE28"/>
    <property type="match status" value="1"/>
</dbReference>
<proteinExistence type="inferred from homology"/>
<name>A0A1X0IFS1_9MYCO</name>
<comment type="caution">
    <text evidence="8">The sequence shown here is derived from an EMBL/GenBank/DDBJ whole genome shotgun (WGS) entry which is preliminary data.</text>
</comment>
<dbReference type="Gene3D" id="1.20.140.10">
    <property type="entry name" value="Butyryl-CoA Dehydrogenase, subunit A, domain 3"/>
    <property type="match status" value="1"/>
</dbReference>
<dbReference type="AlphaFoldDB" id="A0A1X0IFS1"/>
<keyword evidence="3" id="KW-0285">Flavoprotein</keyword>
<keyword evidence="9" id="KW-1185">Reference proteome</keyword>
<dbReference type="SUPFAM" id="SSF47203">
    <property type="entry name" value="Acyl-CoA dehydrogenase C-terminal domain-like"/>
    <property type="match status" value="1"/>
</dbReference>
<comment type="cofactor">
    <cofactor evidence="1">
        <name>FAD</name>
        <dbReference type="ChEBI" id="CHEBI:57692"/>
    </cofactor>
</comment>
<dbReference type="Proteomes" id="UP000192513">
    <property type="component" value="Unassembled WGS sequence"/>
</dbReference>
<feature type="domain" description="Acyl-CoA dehydrogenase/oxidase C-terminal" evidence="6">
    <location>
        <begin position="198"/>
        <end position="332"/>
    </location>
</feature>
<evidence type="ECO:0000256" key="2">
    <source>
        <dbReference type="ARBA" id="ARBA00009347"/>
    </source>
</evidence>
<keyword evidence="5" id="KW-0560">Oxidoreductase</keyword>
<evidence type="ECO:0000313" key="9">
    <source>
        <dbReference type="Proteomes" id="UP000192513"/>
    </source>
</evidence>
<evidence type="ECO:0000256" key="4">
    <source>
        <dbReference type="ARBA" id="ARBA00022827"/>
    </source>
</evidence>
<dbReference type="OrthoDB" id="8677713at2"/>
<gene>
    <name evidence="8" type="ORF">BST39_03990</name>
</gene>
<dbReference type="InterPro" id="IPR037069">
    <property type="entry name" value="AcylCoA_DH/ox_N_sf"/>
</dbReference>
<evidence type="ECO:0000313" key="8">
    <source>
        <dbReference type="EMBL" id="ORB45397.1"/>
    </source>
</evidence>